<keyword evidence="6" id="KW-0109">Calcium transport</keyword>
<dbReference type="NCBIfam" id="TIGR00845">
    <property type="entry name" value="caca"/>
    <property type="match status" value="1"/>
</dbReference>
<dbReference type="PRINTS" id="PR01259">
    <property type="entry name" value="NACAEXCHNGR"/>
</dbReference>
<dbReference type="InterPro" id="IPR051171">
    <property type="entry name" value="CaCA"/>
</dbReference>
<evidence type="ECO:0000256" key="5">
    <source>
        <dbReference type="ARBA" id="ARBA00022475"/>
    </source>
</evidence>
<evidence type="ECO:0000256" key="21">
    <source>
        <dbReference type="SAM" id="SignalP"/>
    </source>
</evidence>
<name>A0A4W6E5R1_LATCA</name>
<feature type="transmembrane region" description="Helical" evidence="20">
    <location>
        <begin position="79"/>
        <end position="97"/>
    </location>
</feature>
<feature type="transmembrane region" description="Helical" evidence="20">
    <location>
        <begin position="898"/>
        <end position="918"/>
    </location>
</feature>
<keyword evidence="14" id="KW-0915">Sodium</keyword>
<dbReference type="InterPro" id="IPR004837">
    <property type="entry name" value="NaCa_Exmemb"/>
</dbReference>
<evidence type="ECO:0000256" key="6">
    <source>
        <dbReference type="ARBA" id="ARBA00022568"/>
    </source>
</evidence>
<evidence type="ECO:0000256" key="10">
    <source>
        <dbReference type="ARBA" id="ARBA00022737"/>
    </source>
</evidence>
<dbReference type="Pfam" id="PF03160">
    <property type="entry name" value="Calx-beta"/>
    <property type="match status" value="1"/>
</dbReference>
<dbReference type="GO" id="GO:0030424">
    <property type="term" value="C:axon"/>
    <property type="evidence" value="ECO:0007669"/>
    <property type="project" value="TreeGrafter"/>
</dbReference>
<dbReference type="GeneTree" id="ENSGT00940000155129"/>
<feature type="domain" description="Calx-beta" evidence="22">
    <location>
        <begin position="526"/>
        <end position="626"/>
    </location>
</feature>
<dbReference type="Gene3D" id="2.60.40.2030">
    <property type="match status" value="2"/>
</dbReference>
<evidence type="ECO:0000256" key="2">
    <source>
        <dbReference type="ARBA" id="ARBA00007489"/>
    </source>
</evidence>
<dbReference type="Ensembl" id="ENSLCAT00010033147.1">
    <property type="protein sequence ID" value="ENSLCAP00010032393.1"/>
    <property type="gene ID" value="ENSLCAG00010015246.1"/>
</dbReference>
<keyword evidence="11" id="KW-0106">Calcium</keyword>
<feature type="transmembrane region" description="Helical" evidence="20">
    <location>
        <begin position="172"/>
        <end position="192"/>
    </location>
</feature>
<evidence type="ECO:0000256" key="3">
    <source>
        <dbReference type="ARBA" id="ARBA00022448"/>
    </source>
</evidence>
<keyword evidence="7 20" id="KW-0812">Transmembrane</keyword>
<keyword evidence="15" id="KW-0406">Ion transport</keyword>
<dbReference type="InterPro" id="IPR038081">
    <property type="entry name" value="CalX-like_sf"/>
</dbReference>
<keyword evidence="3" id="KW-0813">Transport</keyword>
<feature type="signal peptide" evidence="21">
    <location>
        <begin position="1"/>
        <end position="24"/>
    </location>
</feature>
<dbReference type="InterPro" id="IPR044880">
    <property type="entry name" value="NCX_ion-bd_dom_sf"/>
</dbReference>
<dbReference type="InterPro" id="IPR032452">
    <property type="entry name" value="Na_Ca_Ex_C-exten"/>
</dbReference>
<dbReference type="Proteomes" id="UP000314980">
    <property type="component" value="Unassembled WGS sequence"/>
</dbReference>
<evidence type="ECO:0000256" key="1">
    <source>
        <dbReference type="ARBA" id="ARBA00004651"/>
    </source>
</evidence>
<evidence type="ECO:0000256" key="11">
    <source>
        <dbReference type="ARBA" id="ARBA00022837"/>
    </source>
</evidence>
<comment type="similarity">
    <text evidence="2">Belongs to the Ca(2+):cation antiporter (CaCA) (TC 2.A.19) family. SLC8 subfamily.</text>
</comment>
<keyword evidence="16 20" id="KW-0472">Membrane</keyword>
<feature type="domain" description="Calx-beta" evidence="22">
    <location>
        <begin position="395"/>
        <end position="495"/>
    </location>
</feature>
<dbReference type="Pfam" id="PF16494">
    <property type="entry name" value="Na_Ca_ex_C"/>
    <property type="match status" value="1"/>
</dbReference>
<keyword evidence="4" id="KW-0050">Antiport</keyword>
<dbReference type="FunFam" id="1.20.1420.30:FF:000003">
    <property type="entry name" value="sodium/calcium exchanger 1 isoform X1"/>
    <property type="match status" value="1"/>
</dbReference>
<feature type="transmembrane region" description="Helical" evidence="20">
    <location>
        <begin position="789"/>
        <end position="813"/>
    </location>
</feature>
<evidence type="ECO:0000256" key="8">
    <source>
        <dbReference type="ARBA" id="ARBA00022723"/>
    </source>
</evidence>
<gene>
    <name evidence="23" type="primary">SLC8A1</name>
</gene>
<proteinExistence type="inferred from homology"/>
<evidence type="ECO:0000256" key="19">
    <source>
        <dbReference type="ARBA" id="ARBA00033667"/>
    </source>
</evidence>
<dbReference type="GO" id="GO:0046872">
    <property type="term" value="F:metal ion binding"/>
    <property type="evidence" value="ECO:0007669"/>
    <property type="project" value="UniProtKB-KW"/>
</dbReference>
<feature type="chain" id="PRO_5021484940" evidence="21">
    <location>
        <begin position="25"/>
        <end position="964"/>
    </location>
</feature>
<evidence type="ECO:0000256" key="18">
    <source>
        <dbReference type="ARBA" id="ARBA00023201"/>
    </source>
</evidence>
<evidence type="ECO:0000313" key="24">
    <source>
        <dbReference type="Proteomes" id="UP000314980"/>
    </source>
</evidence>
<keyword evidence="13 20" id="KW-1133">Transmembrane helix</keyword>
<dbReference type="GO" id="GO:0005432">
    <property type="term" value="F:calcium:sodium antiporter activity"/>
    <property type="evidence" value="ECO:0007669"/>
    <property type="project" value="InterPro"/>
</dbReference>
<keyword evidence="10" id="KW-0677">Repeat</keyword>
<keyword evidence="12" id="KW-0112">Calmodulin-binding</keyword>
<keyword evidence="17" id="KW-0325">Glycoprotein</keyword>
<keyword evidence="24" id="KW-1185">Reference proteome</keyword>
<dbReference type="Pfam" id="PF01699">
    <property type="entry name" value="Na_Ca_ex"/>
    <property type="match status" value="2"/>
</dbReference>
<evidence type="ECO:0000313" key="23">
    <source>
        <dbReference type="Ensembl" id="ENSLCAP00010032393.1"/>
    </source>
</evidence>
<keyword evidence="5" id="KW-1003">Cell membrane</keyword>
<dbReference type="InterPro" id="IPR003644">
    <property type="entry name" value="Calx_beta"/>
</dbReference>
<feature type="transmembrane region" description="Helical" evidence="20">
    <location>
        <begin position="233"/>
        <end position="253"/>
    </location>
</feature>
<dbReference type="SMART" id="SM00237">
    <property type="entry name" value="Calx_beta"/>
    <property type="match status" value="2"/>
</dbReference>
<dbReference type="GO" id="GO:0098794">
    <property type="term" value="C:postsynapse"/>
    <property type="evidence" value="ECO:0007669"/>
    <property type="project" value="TreeGrafter"/>
</dbReference>
<dbReference type="AlphaFoldDB" id="A0A4W6E5R1"/>
<keyword evidence="8" id="KW-0479">Metal-binding</keyword>
<feature type="transmembrane region" description="Helical" evidence="20">
    <location>
        <begin position="866"/>
        <end position="886"/>
    </location>
</feature>
<protein>
    <submittedName>
        <fullName evidence="23">Solute carrier family 8 member 1a</fullName>
    </submittedName>
</protein>
<keyword evidence="9 21" id="KW-0732">Signal</keyword>
<dbReference type="GO" id="GO:0042383">
    <property type="term" value="C:sarcolemma"/>
    <property type="evidence" value="ECO:0007669"/>
    <property type="project" value="TreeGrafter"/>
</dbReference>
<dbReference type="InterPro" id="IPR004836">
    <property type="entry name" value="Na_Ca_Ex"/>
</dbReference>
<evidence type="ECO:0000256" key="20">
    <source>
        <dbReference type="SAM" id="Phobius"/>
    </source>
</evidence>
<sequence>MHQGRTSSLFSTYQLLFLLTIVSPELLNPAAGGSAVTLKSNRTDSNHTKCGGSTECIEGVILPVWKPDNPAFTDRLARATIYFVGLAYMFLGVSIIADRFMASIEVITSQERQITIKKPNGEKITTTVRIWNETVSNLTLMALGSSAPEILLSVVEVCGHNFNAGELGPNTIVGSAAFNMFVIIGLCVSVIPEGETRKVKHLRVFFVTATWSVFAYTWLYLILAVFSPGVVEIWEGLLTLFFFPICVGFAYVADRRLLFYKYMYKRYRAGKQKGMIIETEGEPELPSKVDIEMDGKMLNSHREEFMDGEMGSDVRELDEEEARREVARILKELKQKHPDKEMEQLMELANYQVLSQQQKSRAFYRCQATRIMTGAGNILKKHAADQAKRATQHDICSEVSVNNFSSKVFFDPGTYQCLENCGSVALNVVRHGGDLTSTVSVDYRTEDGTANAGSDYQFTEGTIVFKPGETEKEIRIDIIDDDIFEEDEHFLVHLSNVKVISEGADSETHKANHVDVLAGLGLPCTATVTIFDDDHAGIFTFEEPVVTVSESVGVMEVKVVRTSGARGVVVVPYKTIEGTAKGGGEDFEDTHGVLEFENDEILKTIQINIVDDEEYEKNKNFFLEIGEPRLLEMSERKVELVSVHLFTCSGKDVYRKVQGRDHPTPSSIINIAEEGGEEVLTKKEEEERRIAEMGRPMLGEHVKLEVIVEESYEFKSTVDKLIKKTNLALLIGTNSWREQFVEAITVSSGDDDDDDCGQEKLPSCFDYVMHFLTVFWKLLFAFVPPTDYWNGWACFVVSISVIGLLTAVIGDLASHFGCTVGLKDSVTAVVFVALGTSVPDTFASKVAAIQDQYADASIGNVTGSNAVNVFLGIGVAWSIAAIYHYSKGQEFRVDPGTLAFSVTLFTIFAFICIAVLIYRRRPEIGGELGGPRIPKILTTCLFFSLWLMYIVFSSLEAYCHVKGF</sequence>
<dbReference type="GO" id="GO:0098703">
    <property type="term" value="P:calcium ion import across plasma membrane"/>
    <property type="evidence" value="ECO:0007669"/>
    <property type="project" value="TreeGrafter"/>
</dbReference>
<dbReference type="SUPFAM" id="SSF141072">
    <property type="entry name" value="CalX-like"/>
    <property type="match status" value="2"/>
</dbReference>
<dbReference type="GO" id="GO:0005516">
    <property type="term" value="F:calmodulin binding"/>
    <property type="evidence" value="ECO:0007669"/>
    <property type="project" value="UniProtKB-KW"/>
</dbReference>
<reference evidence="24" key="1">
    <citation type="submission" date="2015-09" db="EMBL/GenBank/DDBJ databases">
        <authorList>
            <person name="Sai Rama Sridatta P."/>
        </authorList>
    </citation>
    <scope>NUCLEOTIDE SEQUENCE [LARGE SCALE GENOMIC DNA]</scope>
</reference>
<evidence type="ECO:0000256" key="15">
    <source>
        <dbReference type="ARBA" id="ARBA00023065"/>
    </source>
</evidence>
<organism evidence="23 24">
    <name type="scientific">Lates calcarifer</name>
    <name type="common">Barramundi</name>
    <name type="synonym">Holocentrus calcarifer</name>
    <dbReference type="NCBI Taxonomy" id="8187"/>
    <lineage>
        <taxon>Eukaryota</taxon>
        <taxon>Metazoa</taxon>
        <taxon>Chordata</taxon>
        <taxon>Craniata</taxon>
        <taxon>Vertebrata</taxon>
        <taxon>Euteleostomi</taxon>
        <taxon>Actinopterygii</taxon>
        <taxon>Neopterygii</taxon>
        <taxon>Teleostei</taxon>
        <taxon>Neoteleostei</taxon>
        <taxon>Acanthomorphata</taxon>
        <taxon>Carangaria</taxon>
        <taxon>Carangaria incertae sedis</taxon>
        <taxon>Centropomidae</taxon>
        <taxon>Lates</taxon>
    </lineage>
</organism>
<dbReference type="GO" id="GO:0007154">
    <property type="term" value="P:cell communication"/>
    <property type="evidence" value="ECO:0007669"/>
    <property type="project" value="InterPro"/>
</dbReference>
<dbReference type="PANTHER" id="PTHR11878:SF69">
    <property type="entry name" value="SODIUM CALCIUM EXCHANGER 1H"/>
    <property type="match status" value="1"/>
</dbReference>
<dbReference type="PANTHER" id="PTHR11878">
    <property type="entry name" value="SODIUM/CALCIUM EXCHANGER"/>
    <property type="match status" value="1"/>
</dbReference>
<reference evidence="23" key="3">
    <citation type="submission" date="2025-09" db="UniProtKB">
        <authorList>
            <consortium name="Ensembl"/>
        </authorList>
    </citation>
    <scope>IDENTIFICATION</scope>
</reference>
<feature type="transmembrane region" description="Helical" evidence="20">
    <location>
        <begin position="939"/>
        <end position="958"/>
    </location>
</feature>
<dbReference type="FunFam" id="1.20.1420.30:FF:000001">
    <property type="entry name" value="sodium/calcium exchanger 1 isoform X1"/>
    <property type="match status" value="1"/>
</dbReference>
<evidence type="ECO:0000256" key="7">
    <source>
        <dbReference type="ARBA" id="ARBA00022692"/>
    </source>
</evidence>
<evidence type="ECO:0000256" key="17">
    <source>
        <dbReference type="ARBA" id="ARBA00023180"/>
    </source>
</evidence>
<dbReference type="FunFam" id="2.60.40.2030:FF:000001">
    <property type="entry name" value="sodium/calcium exchanger 1 isoform X1"/>
    <property type="match status" value="1"/>
</dbReference>
<accession>A0A4W6E5R1</accession>
<evidence type="ECO:0000256" key="14">
    <source>
        <dbReference type="ARBA" id="ARBA00023053"/>
    </source>
</evidence>
<feature type="transmembrane region" description="Helical" evidence="20">
    <location>
        <begin position="204"/>
        <end position="227"/>
    </location>
</feature>
<reference evidence="23" key="2">
    <citation type="submission" date="2025-08" db="UniProtKB">
        <authorList>
            <consortium name="Ensembl"/>
        </authorList>
    </citation>
    <scope>IDENTIFICATION</scope>
</reference>
<evidence type="ECO:0000256" key="16">
    <source>
        <dbReference type="ARBA" id="ARBA00023136"/>
    </source>
</evidence>
<evidence type="ECO:0000256" key="13">
    <source>
        <dbReference type="ARBA" id="ARBA00022989"/>
    </source>
</evidence>
<evidence type="ECO:0000259" key="22">
    <source>
        <dbReference type="SMART" id="SM00237"/>
    </source>
</evidence>
<evidence type="ECO:0000256" key="12">
    <source>
        <dbReference type="ARBA" id="ARBA00022860"/>
    </source>
</evidence>
<comment type="catalytic activity">
    <reaction evidence="19">
        <text>Ca(2+)(in) + 3 Na(+)(out) = Ca(2+)(out) + 3 Na(+)(in)</text>
        <dbReference type="Rhea" id="RHEA:69955"/>
        <dbReference type="ChEBI" id="CHEBI:29101"/>
        <dbReference type="ChEBI" id="CHEBI:29108"/>
    </reaction>
</comment>
<comment type="subcellular location">
    <subcellularLocation>
        <location evidence="1">Cell membrane</location>
        <topology evidence="1">Multi-pass membrane protein</topology>
    </subcellularLocation>
</comment>
<keyword evidence="18" id="KW-0739">Sodium transport</keyword>
<evidence type="ECO:0000256" key="9">
    <source>
        <dbReference type="ARBA" id="ARBA00022729"/>
    </source>
</evidence>
<evidence type="ECO:0000256" key="4">
    <source>
        <dbReference type="ARBA" id="ARBA00022449"/>
    </source>
</evidence>
<dbReference type="Gene3D" id="1.20.1420.30">
    <property type="entry name" value="NCX, central ion-binding region"/>
    <property type="match status" value="2"/>
</dbReference>